<evidence type="ECO:0000313" key="2">
    <source>
        <dbReference type="Proteomes" id="UP001233999"/>
    </source>
</evidence>
<sequence>EPCATYHFSPSTADSIFRAAAAFPCQTSKTHGLCIFDIKFSRSLLFIARYSVF</sequence>
<gene>
    <name evidence="1" type="ORF">L9F63_017324</name>
</gene>
<feature type="non-terminal residue" evidence="1">
    <location>
        <position position="53"/>
    </location>
</feature>
<dbReference type="AlphaFoldDB" id="A0AAD8A0Y5"/>
<comment type="caution">
    <text evidence="1">The sequence shown here is derived from an EMBL/GenBank/DDBJ whole genome shotgun (WGS) entry which is preliminary data.</text>
</comment>
<organism evidence="1 2">
    <name type="scientific">Diploptera punctata</name>
    <name type="common">Pacific beetle cockroach</name>
    <dbReference type="NCBI Taxonomy" id="6984"/>
    <lineage>
        <taxon>Eukaryota</taxon>
        <taxon>Metazoa</taxon>
        <taxon>Ecdysozoa</taxon>
        <taxon>Arthropoda</taxon>
        <taxon>Hexapoda</taxon>
        <taxon>Insecta</taxon>
        <taxon>Pterygota</taxon>
        <taxon>Neoptera</taxon>
        <taxon>Polyneoptera</taxon>
        <taxon>Dictyoptera</taxon>
        <taxon>Blattodea</taxon>
        <taxon>Blaberoidea</taxon>
        <taxon>Blaberidae</taxon>
        <taxon>Diplopterinae</taxon>
        <taxon>Diploptera</taxon>
    </lineage>
</organism>
<proteinExistence type="predicted"/>
<reference evidence="1" key="1">
    <citation type="journal article" date="2023" name="IScience">
        <title>Live-bearing cockroach genome reveals convergent evolutionary mechanisms linked to viviparity in insects and beyond.</title>
        <authorList>
            <person name="Fouks B."/>
            <person name="Harrison M.C."/>
            <person name="Mikhailova A.A."/>
            <person name="Marchal E."/>
            <person name="English S."/>
            <person name="Carruthers M."/>
            <person name="Jennings E.C."/>
            <person name="Chiamaka E.L."/>
            <person name="Frigard R.A."/>
            <person name="Pippel M."/>
            <person name="Attardo G.M."/>
            <person name="Benoit J.B."/>
            <person name="Bornberg-Bauer E."/>
            <person name="Tobe S.S."/>
        </authorList>
    </citation>
    <scope>NUCLEOTIDE SEQUENCE</scope>
    <source>
        <strain evidence="1">Stay&amp;Tobe</strain>
    </source>
</reference>
<name>A0AAD8A0Y5_DIPPU</name>
<dbReference type="Proteomes" id="UP001233999">
    <property type="component" value="Unassembled WGS sequence"/>
</dbReference>
<evidence type="ECO:0000313" key="1">
    <source>
        <dbReference type="EMBL" id="KAJ9589463.1"/>
    </source>
</evidence>
<accession>A0AAD8A0Y5</accession>
<protein>
    <submittedName>
        <fullName evidence="1">Uncharacterized protein</fullName>
    </submittedName>
</protein>
<reference evidence="1" key="2">
    <citation type="submission" date="2023-05" db="EMBL/GenBank/DDBJ databases">
        <authorList>
            <person name="Fouks B."/>
        </authorList>
    </citation>
    <scope>NUCLEOTIDE SEQUENCE</scope>
    <source>
        <strain evidence="1">Stay&amp;Tobe</strain>
        <tissue evidence="1">Testes</tissue>
    </source>
</reference>
<keyword evidence="2" id="KW-1185">Reference proteome</keyword>
<feature type="non-terminal residue" evidence="1">
    <location>
        <position position="1"/>
    </location>
</feature>
<dbReference type="EMBL" id="JASPKZ010004938">
    <property type="protein sequence ID" value="KAJ9589463.1"/>
    <property type="molecule type" value="Genomic_DNA"/>
</dbReference>